<evidence type="ECO:0000256" key="1">
    <source>
        <dbReference type="SAM" id="SignalP"/>
    </source>
</evidence>
<keyword evidence="3" id="KW-1185">Reference proteome</keyword>
<dbReference type="SUPFAM" id="SSF50814">
    <property type="entry name" value="Lipocalins"/>
    <property type="match status" value="1"/>
</dbReference>
<feature type="signal peptide" evidence="1">
    <location>
        <begin position="1"/>
        <end position="17"/>
    </location>
</feature>
<dbReference type="InParanoid" id="A0A067RK05"/>
<dbReference type="InterPro" id="IPR012674">
    <property type="entry name" value="Calycin"/>
</dbReference>
<proteinExistence type="predicted"/>
<gene>
    <name evidence="2" type="ORF">L798_05982</name>
</gene>
<reference evidence="2 3" key="1">
    <citation type="journal article" date="2014" name="Nat. Commun.">
        <title>Molecular traces of alternative social organization in a termite genome.</title>
        <authorList>
            <person name="Terrapon N."/>
            <person name="Li C."/>
            <person name="Robertson H.M."/>
            <person name="Ji L."/>
            <person name="Meng X."/>
            <person name="Booth W."/>
            <person name="Chen Z."/>
            <person name="Childers C.P."/>
            <person name="Glastad K.M."/>
            <person name="Gokhale K."/>
            <person name="Gowin J."/>
            <person name="Gronenberg W."/>
            <person name="Hermansen R.A."/>
            <person name="Hu H."/>
            <person name="Hunt B.G."/>
            <person name="Huylmans A.K."/>
            <person name="Khalil S.M."/>
            <person name="Mitchell R.D."/>
            <person name="Munoz-Torres M.C."/>
            <person name="Mustard J.A."/>
            <person name="Pan H."/>
            <person name="Reese J.T."/>
            <person name="Scharf M.E."/>
            <person name="Sun F."/>
            <person name="Vogel H."/>
            <person name="Xiao J."/>
            <person name="Yang W."/>
            <person name="Yang Z."/>
            <person name="Yang Z."/>
            <person name="Zhou J."/>
            <person name="Zhu J."/>
            <person name="Brent C.S."/>
            <person name="Elsik C.G."/>
            <person name="Goodisman M.A."/>
            <person name="Liberles D.A."/>
            <person name="Roe R.M."/>
            <person name="Vargo E.L."/>
            <person name="Vilcinskas A."/>
            <person name="Wang J."/>
            <person name="Bornberg-Bauer E."/>
            <person name="Korb J."/>
            <person name="Zhang G."/>
            <person name="Liebig J."/>
        </authorList>
    </citation>
    <scope>NUCLEOTIDE SEQUENCE [LARGE SCALE GENOMIC DNA]</scope>
    <source>
        <tissue evidence="2">Whole organism</tissue>
    </source>
</reference>
<dbReference type="AlphaFoldDB" id="A0A067RK05"/>
<evidence type="ECO:0000313" key="3">
    <source>
        <dbReference type="Proteomes" id="UP000027135"/>
    </source>
</evidence>
<sequence length="190" mass="21490">MRLSICCCFLLVTTGWGAQVLQQLLPPGHPCTEFSYRQHLDINTVQGTWYVLVIICSSWNRVPLCDKVELHGNSTLLHETWTSLDLLSDPHYRHGAVYSTDLAVVEPGCWKDLRPERAHPVTLVLDADELLVLAQCYQGDYATPYHDHEVFILGRNTKGHLLDQTLSKLAANGLDTRQAQVLQWSMCPNH</sequence>
<protein>
    <recommendedName>
        <fullName evidence="4">Apolipoprotein D</fullName>
    </recommendedName>
</protein>
<dbReference type="EMBL" id="KK852634">
    <property type="protein sequence ID" value="KDR19770.1"/>
    <property type="molecule type" value="Genomic_DNA"/>
</dbReference>
<dbReference type="Proteomes" id="UP000027135">
    <property type="component" value="Unassembled WGS sequence"/>
</dbReference>
<name>A0A067RK05_ZOONE</name>
<accession>A0A067RK05</accession>
<evidence type="ECO:0008006" key="4">
    <source>
        <dbReference type="Google" id="ProtNLM"/>
    </source>
</evidence>
<keyword evidence="1" id="KW-0732">Signal</keyword>
<evidence type="ECO:0000313" key="2">
    <source>
        <dbReference type="EMBL" id="KDR19770.1"/>
    </source>
</evidence>
<organism evidence="2 3">
    <name type="scientific">Zootermopsis nevadensis</name>
    <name type="common">Dampwood termite</name>
    <dbReference type="NCBI Taxonomy" id="136037"/>
    <lineage>
        <taxon>Eukaryota</taxon>
        <taxon>Metazoa</taxon>
        <taxon>Ecdysozoa</taxon>
        <taxon>Arthropoda</taxon>
        <taxon>Hexapoda</taxon>
        <taxon>Insecta</taxon>
        <taxon>Pterygota</taxon>
        <taxon>Neoptera</taxon>
        <taxon>Polyneoptera</taxon>
        <taxon>Dictyoptera</taxon>
        <taxon>Blattodea</taxon>
        <taxon>Blattoidea</taxon>
        <taxon>Termitoidae</taxon>
        <taxon>Termopsidae</taxon>
        <taxon>Zootermopsis</taxon>
    </lineage>
</organism>
<feature type="chain" id="PRO_5001645256" description="Apolipoprotein D" evidence="1">
    <location>
        <begin position="18"/>
        <end position="190"/>
    </location>
</feature>